<organism evidence="1">
    <name type="scientific">bioreactor metagenome</name>
    <dbReference type="NCBI Taxonomy" id="1076179"/>
    <lineage>
        <taxon>unclassified sequences</taxon>
        <taxon>metagenomes</taxon>
        <taxon>ecological metagenomes</taxon>
    </lineage>
</organism>
<gene>
    <name evidence="1" type="ORF">SDC9_12710</name>
</gene>
<protein>
    <submittedName>
        <fullName evidence="1">Uncharacterized protein</fullName>
    </submittedName>
</protein>
<name>A0A644TJD9_9ZZZZ</name>
<comment type="caution">
    <text evidence="1">The sequence shown here is derived from an EMBL/GenBank/DDBJ whole genome shotgun (WGS) entry which is preliminary data.</text>
</comment>
<dbReference type="EMBL" id="VSSQ01000035">
    <property type="protein sequence ID" value="MPL67020.1"/>
    <property type="molecule type" value="Genomic_DNA"/>
</dbReference>
<dbReference type="AlphaFoldDB" id="A0A644TJD9"/>
<accession>A0A644TJD9</accession>
<sequence>MIRSIDLICSHCKKTFKPLSKLYYLEDFSGANSLQDAKLLCQDCIDTWQKRWQIKEAIFTEKDYSQYVTITLKNGEVLRDLDCTALEDIVLVTGQDLPKEAQKKLFSLYNAWDLERKKNTLKTCQFQDEFMRTTFSCETYGGEKYENIAFRFNMQGRLETEKPLPEYIVEQIMISFKMYQVQKG</sequence>
<evidence type="ECO:0000313" key="1">
    <source>
        <dbReference type="EMBL" id="MPL67020.1"/>
    </source>
</evidence>
<reference evidence="1" key="1">
    <citation type="submission" date="2019-08" db="EMBL/GenBank/DDBJ databases">
        <authorList>
            <person name="Kucharzyk K."/>
            <person name="Murdoch R.W."/>
            <person name="Higgins S."/>
            <person name="Loffler F."/>
        </authorList>
    </citation>
    <scope>NUCLEOTIDE SEQUENCE</scope>
</reference>
<proteinExistence type="predicted"/>